<keyword evidence="4" id="KW-1133">Transmembrane helix</keyword>
<comment type="similarity">
    <text evidence="1">Belongs to the glycosyltransferase 2 family.</text>
</comment>
<protein>
    <submittedName>
        <fullName evidence="6">1,2-diacylglycerol 3-glucosyltransferase</fullName>
    </submittedName>
</protein>
<proteinExistence type="inferred from homology"/>
<dbReference type="InterPro" id="IPR029044">
    <property type="entry name" value="Nucleotide-diphossugar_trans"/>
</dbReference>
<dbReference type="OrthoDB" id="9766971at2"/>
<evidence type="ECO:0000313" key="7">
    <source>
        <dbReference type="Proteomes" id="UP000245728"/>
    </source>
</evidence>
<evidence type="ECO:0000256" key="3">
    <source>
        <dbReference type="ARBA" id="ARBA00022679"/>
    </source>
</evidence>
<evidence type="ECO:0000256" key="1">
    <source>
        <dbReference type="ARBA" id="ARBA00006739"/>
    </source>
</evidence>
<evidence type="ECO:0000259" key="5">
    <source>
        <dbReference type="Pfam" id="PF00535"/>
    </source>
</evidence>
<keyword evidence="3 6" id="KW-0808">Transferase</keyword>
<dbReference type="Pfam" id="PF00535">
    <property type="entry name" value="Glycos_transf_2"/>
    <property type="match status" value="1"/>
</dbReference>
<dbReference type="SUPFAM" id="SSF53448">
    <property type="entry name" value="Nucleotide-diphospho-sugar transferases"/>
    <property type="match status" value="1"/>
</dbReference>
<dbReference type="CDD" id="cd06439">
    <property type="entry name" value="CESA_like_1"/>
    <property type="match status" value="1"/>
</dbReference>
<dbReference type="RefSeq" id="WP_109339287.1">
    <property type="nucleotide sequence ID" value="NZ_CP029347.1"/>
</dbReference>
<sequence>MHTFWEWLLWGSLGVVLYTYLLYPIVLVLSSSILQTGRDTRFLWQRCNRRPGKPDAWPPVTVIIAAYNEQSCIVERIHNLMALDYPSDRLTIRVGSDGSTDETNALLSNLDIPNLRLHLFERNRGKSSVLNDLVAESEDDILVMTDANTQFEADALKTLVRHFNDAGVGAVCGELHLWDAESGDNQDGLYWRYEQILKFHESRMGALLGANGAIYAIRRSLYIDLPVNTIIDDFRLVMQVAKAGYRLVYDPEARAQEKVAPSVVDEAQRRVRIGMGNYQALFTMPWALSPRYGWRWFSYLSHKVCRWFVPHCLVVAALANTFLIASPGYLLLWLLQLGVYGLVWQGWNRQKQGKRLGGLQRLLLFFVLMNLALLKGFLRYMSGDVQGHWKRTARE</sequence>
<keyword evidence="7" id="KW-1185">Reference proteome</keyword>
<dbReference type="KEGG" id="salh:HMF8227_01181"/>
<dbReference type="Gene3D" id="3.90.550.10">
    <property type="entry name" value="Spore Coat Polysaccharide Biosynthesis Protein SpsA, Chain A"/>
    <property type="match status" value="1"/>
</dbReference>
<dbReference type="Proteomes" id="UP000245728">
    <property type="component" value="Chromosome"/>
</dbReference>
<dbReference type="AlphaFoldDB" id="A0A2S2E2B3"/>
<organism evidence="6 7">
    <name type="scientific">Saliniradius amylolyticus</name>
    <dbReference type="NCBI Taxonomy" id="2183582"/>
    <lineage>
        <taxon>Bacteria</taxon>
        <taxon>Pseudomonadati</taxon>
        <taxon>Pseudomonadota</taxon>
        <taxon>Gammaproteobacteria</taxon>
        <taxon>Alteromonadales</taxon>
        <taxon>Alteromonadaceae</taxon>
        <taxon>Saliniradius</taxon>
    </lineage>
</organism>
<evidence type="ECO:0000256" key="4">
    <source>
        <dbReference type="SAM" id="Phobius"/>
    </source>
</evidence>
<dbReference type="EMBL" id="CP029347">
    <property type="protein sequence ID" value="AWL11662.1"/>
    <property type="molecule type" value="Genomic_DNA"/>
</dbReference>
<feature type="transmembrane region" description="Helical" evidence="4">
    <location>
        <begin position="330"/>
        <end position="347"/>
    </location>
</feature>
<name>A0A2S2E2B3_9ALTE</name>
<dbReference type="InterPro" id="IPR001173">
    <property type="entry name" value="Glyco_trans_2-like"/>
</dbReference>
<reference evidence="6 7" key="1">
    <citation type="submission" date="2018-05" db="EMBL/GenBank/DDBJ databases">
        <title>Salinimonas sp. HMF8227 Genome sequencing and assembly.</title>
        <authorList>
            <person name="Kang H."/>
            <person name="Kang J."/>
            <person name="Cha I."/>
            <person name="Kim H."/>
            <person name="Joh K."/>
        </authorList>
    </citation>
    <scope>NUCLEOTIDE SEQUENCE [LARGE SCALE GENOMIC DNA]</scope>
    <source>
        <strain evidence="6 7">HMF8227</strain>
    </source>
</reference>
<keyword evidence="2" id="KW-0328">Glycosyltransferase</keyword>
<gene>
    <name evidence="6" type="primary">mgdA</name>
    <name evidence="6" type="ORF">HMF8227_01181</name>
</gene>
<feature type="transmembrane region" description="Helical" evidence="4">
    <location>
        <begin position="359"/>
        <end position="378"/>
    </location>
</feature>
<accession>A0A2S2E2B3</accession>
<feature type="transmembrane region" description="Helical" evidence="4">
    <location>
        <begin position="12"/>
        <end position="34"/>
    </location>
</feature>
<evidence type="ECO:0000256" key="2">
    <source>
        <dbReference type="ARBA" id="ARBA00022676"/>
    </source>
</evidence>
<keyword evidence="4" id="KW-0812">Transmembrane</keyword>
<evidence type="ECO:0000313" key="6">
    <source>
        <dbReference type="EMBL" id="AWL11662.1"/>
    </source>
</evidence>
<dbReference type="PANTHER" id="PTHR43630">
    <property type="entry name" value="POLY-BETA-1,6-N-ACETYL-D-GLUCOSAMINE SYNTHASE"/>
    <property type="match status" value="1"/>
</dbReference>
<keyword evidence="4" id="KW-0472">Membrane</keyword>
<dbReference type="PANTHER" id="PTHR43630:SF1">
    <property type="entry name" value="POLY-BETA-1,6-N-ACETYL-D-GLUCOSAMINE SYNTHASE"/>
    <property type="match status" value="1"/>
</dbReference>
<dbReference type="GO" id="GO:0016757">
    <property type="term" value="F:glycosyltransferase activity"/>
    <property type="evidence" value="ECO:0007669"/>
    <property type="project" value="UniProtKB-KW"/>
</dbReference>
<feature type="domain" description="Glycosyltransferase 2-like" evidence="5">
    <location>
        <begin position="61"/>
        <end position="189"/>
    </location>
</feature>